<dbReference type="Proteomes" id="UP000054284">
    <property type="component" value="Unassembled WGS sequence"/>
</dbReference>
<evidence type="ECO:0000313" key="1">
    <source>
        <dbReference type="EMBL" id="EWG06355.1"/>
    </source>
</evidence>
<sequence>ENERAKNRKAGRRVKGKGKGKILNLTLAFSLLRTLASLLLSPCEVLTFHVIWAISVHSRKKRGSLL</sequence>
<dbReference type="AlphaFoldDB" id="W7KGQ3"/>
<keyword evidence="2" id="KW-1185">Reference proteome</keyword>
<organism evidence="1 2">
    <name type="scientific">Candidatus Aramenus sulfurataquae</name>
    <dbReference type="NCBI Taxonomy" id="1326980"/>
    <lineage>
        <taxon>Archaea</taxon>
        <taxon>Thermoproteota</taxon>
        <taxon>Thermoprotei</taxon>
        <taxon>Sulfolobales</taxon>
        <taxon>Sulfolobaceae</taxon>
        <taxon>Candidatus Aramenus</taxon>
    </lineage>
</organism>
<protein>
    <submittedName>
        <fullName evidence="1">Uncharacterized protein</fullName>
    </submittedName>
</protein>
<comment type="caution">
    <text evidence="1">The sequence shown here is derived from an EMBL/GenBank/DDBJ whole genome shotgun (WGS) entry which is preliminary data.</text>
</comment>
<reference evidence="1 2" key="1">
    <citation type="journal article" date="2014" name="Genome Announc.">
        <title>Draft Genome Sequence of the Sulfolobales Archaeon AZ1, Obtained through Metagenomic Analysis of a Mexican Hot Spring.</title>
        <authorList>
            <person name="Servin-Garciduenas L.E."/>
            <person name="Martinez-Romero E."/>
        </authorList>
    </citation>
    <scope>NUCLEOTIDE SEQUENCE [LARGE SCALE GENOMIC DNA]</scope>
    <source>
        <strain evidence="1">AZ1-illumnia</strain>
    </source>
</reference>
<accession>W7KGQ3</accession>
<dbReference type="EMBL" id="ASRH01000038">
    <property type="protein sequence ID" value="EWG06355.1"/>
    <property type="molecule type" value="Genomic_DNA"/>
</dbReference>
<feature type="non-terminal residue" evidence="1">
    <location>
        <position position="1"/>
    </location>
</feature>
<name>W7KGQ3_9CREN</name>
<proteinExistence type="predicted"/>
<evidence type="ECO:0000313" key="2">
    <source>
        <dbReference type="Proteomes" id="UP000054284"/>
    </source>
</evidence>
<gene>
    <name evidence="1" type="ORF">ASUL_09979</name>
</gene>